<dbReference type="Pfam" id="PF16148">
    <property type="entry name" value="DUF4856"/>
    <property type="match status" value="1"/>
</dbReference>
<dbReference type="Gene3D" id="4.10.1080.10">
    <property type="entry name" value="TSP type-3 repeat"/>
    <property type="match status" value="1"/>
</dbReference>
<feature type="signal peptide" evidence="2">
    <location>
        <begin position="1"/>
        <end position="20"/>
    </location>
</feature>
<proteinExistence type="predicted"/>
<dbReference type="PROSITE" id="PS51257">
    <property type="entry name" value="PROKAR_LIPOPROTEIN"/>
    <property type="match status" value="1"/>
</dbReference>
<reference evidence="3" key="1">
    <citation type="submission" date="2019-02" db="EMBL/GenBank/DDBJ databases">
        <authorList>
            <person name="Li S.-H."/>
        </authorList>
    </citation>
    <scope>NUCLEOTIDE SEQUENCE</scope>
    <source>
        <strain evidence="3">IMCC11814</strain>
    </source>
</reference>
<evidence type="ECO:0000313" key="4">
    <source>
        <dbReference type="Proteomes" id="UP001143304"/>
    </source>
</evidence>
<protein>
    <submittedName>
        <fullName evidence="3">DUF4856 domain-containing protein</fullName>
    </submittedName>
</protein>
<comment type="caution">
    <text evidence="3">The sequence shown here is derived from an EMBL/GenBank/DDBJ whole genome shotgun (WGS) entry which is preliminary data.</text>
</comment>
<dbReference type="InterPro" id="IPR028974">
    <property type="entry name" value="TSP_type-3_rpt"/>
</dbReference>
<organism evidence="3 4">
    <name type="scientific">Candidatus Marimicrobium litorale</name>
    <dbReference type="NCBI Taxonomy" id="2518991"/>
    <lineage>
        <taxon>Bacteria</taxon>
        <taxon>Pseudomonadati</taxon>
        <taxon>Pseudomonadota</taxon>
        <taxon>Gammaproteobacteria</taxon>
        <taxon>Cellvibrionales</taxon>
        <taxon>Halieaceae</taxon>
        <taxon>Marimicrobium</taxon>
    </lineage>
</organism>
<keyword evidence="2" id="KW-0732">Signal</keyword>
<feature type="region of interest" description="Disordered" evidence="1">
    <location>
        <begin position="32"/>
        <end position="67"/>
    </location>
</feature>
<evidence type="ECO:0000313" key="3">
    <source>
        <dbReference type="EMBL" id="MCX2978895.1"/>
    </source>
</evidence>
<dbReference type="Proteomes" id="UP001143304">
    <property type="component" value="Unassembled WGS sequence"/>
</dbReference>
<dbReference type="EMBL" id="SHNO01000001">
    <property type="protein sequence ID" value="MCX2978895.1"/>
    <property type="molecule type" value="Genomic_DNA"/>
</dbReference>
<name>A0ABT3T9G8_9GAMM</name>
<dbReference type="InterPro" id="IPR032331">
    <property type="entry name" value="DUF4856"/>
</dbReference>
<accession>A0ABT3T9G8</accession>
<keyword evidence="4" id="KW-1185">Reference proteome</keyword>
<dbReference type="SUPFAM" id="SSF103647">
    <property type="entry name" value="TSP type-3 repeat"/>
    <property type="match status" value="1"/>
</dbReference>
<dbReference type="RefSeq" id="WP_279250592.1">
    <property type="nucleotide sequence ID" value="NZ_SHNO01000001.1"/>
</dbReference>
<sequence length="545" mass="57156">MLFRYLLALTVILGTLTLAACGGGGGGGGGLGSNITAPDTDGDGVADENDNCVDDSNEDQADADVDGVGDACDALPATYAFEDDSGASTVSYTGQSARQVLVSDLVSAMLGLERNAATVPSDVVTDLNFYISLDPDIRDASYPPNFALSGGESIIVNDDDAPSETIVPGAISSGKDIISKFAGNDKEDHILGGEFFGWTGFSTPADLLNEYLRILAEETADTTDSIAIAGGTANIGTPTVTEEGLDLRQLIQKFTLGALTFSQGTADYMSIDYGSDANLTLAEGKSYTEGAHDFDEAFGYFGAARNYTEQGDAVIKDPAYQDSVVSDGAIDLRSEFNFANSTNCAKRDLGTAENSNPTDYTTEVFNAFVLGREILQNAANGATESSPGSLSAEASAALNAQIVIAAQTWEKCIAATVVHYINDTLGDMDNFVNEDFSDLDNFLTLAKHWAEMKGFALGLQFSPYSPFRTGAVNGTDVGANVNDLKEVLSLMGEAPVLADGTQNGSLFGGALSASEAKDAYRADLLAARDILERAYAFDSENVANW</sequence>
<evidence type="ECO:0000256" key="1">
    <source>
        <dbReference type="SAM" id="MobiDB-lite"/>
    </source>
</evidence>
<feature type="chain" id="PRO_5046663994" evidence="2">
    <location>
        <begin position="21"/>
        <end position="545"/>
    </location>
</feature>
<evidence type="ECO:0000256" key="2">
    <source>
        <dbReference type="SAM" id="SignalP"/>
    </source>
</evidence>
<gene>
    <name evidence="3" type="ORF">EYC82_16205</name>
</gene>
<feature type="compositionally biased region" description="Acidic residues" evidence="1">
    <location>
        <begin position="40"/>
        <end position="67"/>
    </location>
</feature>